<evidence type="ECO:0000256" key="1">
    <source>
        <dbReference type="ARBA" id="ARBA00007735"/>
    </source>
</evidence>
<feature type="region of interest" description="Disordered" evidence="2">
    <location>
        <begin position="60"/>
        <end position="93"/>
    </location>
</feature>
<dbReference type="SUPFAM" id="SSF56801">
    <property type="entry name" value="Acetyl-CoA synthetase-like"/>
    <property type="match status" value="2"/>
</dbReference>
<dbReference type="FunFam" id="3.30.300.30:FF:000003">
    <property type="entry name" value="DIP2 disco-interacting protein 2 homolog A"/>
    <property type="match status" value="1"/>
</dbReference>
<dbReference type="PANTHER" id="PTHR22754">
    <property type="entry name" value="DISCO-INTERACTING PROTEIN 2 DIP2 -RELATED"/>
    <property type="match status" value="1"/>
</dbReference>
<gene>
    <name evidence="4" type="ORF">CR201_G0052035</name>
</gene>
<name>A0A2J8RC23_PONAB</name>
<comment type="similarity">
    <text evidence="1">Belongs to the DIP2 family.</text>
</comment>
<accession>A0A2J8RC23</accession>
<dbReference type="InterPro" id="IPR000873">
    <property type="entry name" value="AMP-dep_synth/lig_dom"/>
</dbReference>
<dbReference type="Gene3D" id="3.30.300.30">
    <property type="match status" value="2"/>
</dbReference>
<dbReference type="SMART" id="SM01137">
    <property type="entry name" value="DMAP_binding"/>
    <property type="match status" value="1"/>
</dbReference>
<dbReference type="InterPro" id="IPR025110">
    <property type="entry name" value="AMP-bd_C"/>
</dbReference>
<dbReference type="Pfam" id="PF06464">
    <property type="entry name" value="DMAP_binding"/>
    <property type="match status" value="1"/>
</dbReference>
<proteinExistence type="inferred from homology"/>
<comment type="caution">
    <text evidence="4">The sequence shown here is derived from an EMBL/GenBank/DDBJ whole genome shotgun (WGS) entry which is preliminary data.</text>
</comment>
<organism evidence="4">
    <name type="scientific">Pongo abelii</name>
    <name type="common">Sumatran orangutan</name>
    <name type="synonym">Pongo pygmaeus abelii</name>
    <dbReference type="NCBI Taxonomy" id="9601"/>
    <lineage>
        <taxon>Eukaryota</taxon>
        <taxon>Metazoa</taxon>
        <taxon>Chordata</taxon>
        <taxon>Craniata</taxon>
        <taxon>Vertebrata</taxon>
        <taxon>Euteleostomi</taxon>
        <taxon>Mammalia</taxon>
        <taxon>Eutheria</taxon>
        <taxon>Euarchontoglires</taxon>
        <taxon>Primates</taxon>
        <taxon>Haplorrhini</taxon>
        <taxon>Catarrhini</taxon>
        <taxon>Hominidae</taxon>
        <taxon>Pongo</taxon>
    </lineage>
</organism>
<sequence length="1180" mass="128975">MADRGCPLEAAPLPAEVRESLAELELELSEGDITQKGYEKKRAKLLARYIPLIQGIDPSLQAENRIPGPSQTTAAAPKQQKSRPTTSRDERFRSDVHTEAVQAALAKYKERKMPMPSKRRSVLVHSSVETYTPPGVPVNSRVSSKIQQLLNTLKRPKRPPLKEFFVDDFEELLEGKLWSRSLKLAYTLLNKLTSKNEPLLKPGDRDAGSQQVGFLLGSCGVSLALTTDACQKGLPKAQTGEVAAFKGWPPLSWLVIDGKHLAKPPKDWHPLAQDTGTGTAYIESVMNRMHVVSVPYALMKANPLSWIQKVCFYKARAALVKSRDMHWSLLAQRGQRDVSLSSLRMLIVADGANPWSISSCDAFLNVFQSRGLRPEVICPCASSPEALTVAIRRPPDLGGPPPRKAVLSMNGLSYGVIRVDTEEKLSVLTVQDVGQVMPGANVCVVKLEGTPYLCKTDEVGEICVSSSATGTAYYGLLGITKNVFEAVPVTTGGAPIFDRPFTRTGLLGFIGPDNLVFIVGKLDGLMVTGVRRHNADDVVATALAVEPMKFVYRGRIAVFSVAVLHDDRIVLVAEQRPDASEEDSFQWMSRVLQAIDSIHQVGVYCLALVPANTLPKAPLGGIHISETKQRFLEGTLHPCNVLMCPHTCVTNLPKPRQKQPGVDLIAAFYGCLYCGCVPVTVRPPHPQNLGTTLPTVKMIVEVSKSACVLTTQAVTRLLRSKEAAAAVDIRTWPTILDTDDIPKKKVASIFRPPSPDVLAYLDFSVSTTGILAGVKMSHAATSALCRSIKLQCELYPSRQIAVCLDPYCGLGFALWCLCSVYSGHQSVLVPPLELESNVSLWLSAVSQYKARVTFCSYSVMEMCTKGLGAQTGVLRMKGVNLSCVRTCMVVAEERPRIALTQSFSKLFKDLGLPARAVSTTFGCRVNVAICLQGTAGPDPTTVYVDMRALRHDRVRLVERGSPHSLPLMESGKILPGVKVIIAHTETKGPLGDSHLGEIWVSSPHNATGYYTVYGEEALHADHFSARLSFGDTQTIWARTGYLGFLRRTELTDATGGRHDALYVVGSLDETLELRGMRYHPIDIETSVIRAHRSIAECAVFTWTNLLVVVVELDGLEQDALDLVALVTNVVLEEHYLVVGVVVIVDPGVIPINSRGEKQRMHLRDGFLADQLDPIYVAYNM</sequence>
<dbReference type="CDD" id="cd05905">
    <property type="entry name" value="Dip2"/>
    <property type="match status" value="1"/>
</dbReference>
<evidence type="ECO:0000313" key="4">
    <source>
        <dbReference type="EMBL" id="PNJ06052.1"/>
    </source>
</evidence>
<dbReference type="EMBL" id="NDHI03003713">
    <property type="protein sequence ID" value="PNJ06052.1"/>
    <property type="molecule type" value="Genomic_DNA"/>
</dbReference>
<dbReference type="PANTHER" id="PTHR22754:SF34">
    <property type="entry name" value="DISCO-INTERACTING PROTEIN 2 HOMOLOG A"/>
    <property type="match status" value="1"/>
</dbReference>
<dbReference type="Pfam" id="PF00501">
    <property type="entry name" value="AMP-binding"/>
    <property type="match status" value="1"/>
</dbReference>
<dbReference type="AlphaFoldDB" id="A0A2J8RC23"/>
<dbReference type="Gene3D" id="3.40.50.12780">
    <property type="entry name" value="N-terminal domain of ligase-like"/>
    <property type="match status" value="2"/>
</dbReference>
<dbReference type="InterPro" id="IPR042099">
    <property type="entry name" value="ANL_N_sf"/>
</dbReference>
<dbReference type="Pfam" id="PF23024">
    <property type="entry name" value="AMP-dom_DIP2-like"/>
    <property type="match status" value="1"/>
</dbReference>
<protein>
    <submittedName>
        <fullName evidence="4">DIP2A isoform 6</fullName>
    </submittedName>
</protein>
<dbReference type="PROSITE" id="PS51912">
    <property type="entry name" value="DMAP1_BIND"/>
    <property type="match status" value="1"/>
</dbReference>
<dbReference type="InterPro" id="IPR037337">
    <property type="entry name" value="Dip2-like_dom"/>
</dbReference>
<evidence type="ECO:0000256" key="2">
    <source>
        <dbReference type="SAM" id="MobiDB-lite"/>
    </source>
</evidence>
<feature type="domain" description="DMAP1-binding" evidence="3">
    <location>
        <begin position="9"/>
        <end position="127"/>
    </location>
</feature>
<dbReference type="FunFam" id="3.30.300.30:FF:000001">
    <property type="entry name" value="DIP2 disco-interacting protein 2 homolog C"/>
    <property type="match status" value="1"/>
</dbReference>
<evidence type="ECO:0000259" key="3">
    <source>
        <dbReference type="PROSITE" id="PS51912"/>
    </source>
</evidence>
<reference evidence="4" key="1">
    <citation type="submission" date="2017-12" db="EMBL/GenBank/DDBJ databases">
        <title>High-resolution comparative analysis of great ape genomes.</title>
        <authorList>
            <person name="Pollen A."/>
            <person name="Hastie A."/>
            <person name="Hormozdiari F."/>
            <person name="Dougherty M."/>
            <person name="Liu R."/>
            <person name="Chaisson M."/>
            <person name="Hoppe E."/>
            <person name="Hill C."/>
            <person name="Pang A."/>
            <person name="Hillier L."/>
            <person name="Baker C."/>
            <person name="Armstrong J."/>
            <person name="Shendure J."/>
            <person name="Paten B."/>
            <person name="Wilson R."/>
            <person name="Chao H."/>
            <person name="Schneider V."/>
            <person name="Ventura M."/>
            <person name="Kronenberg Z."/>
            <person name="Murali S."/>
            <person name="Gordon D."/>
            <person name="Cantsilieris S."/>
            <person name="Munson K."/>
            <person name="Nelson B."/>
            <person name="Raja A."/>
            <person name="Underwood J."/>
            <person name="Diekhans M."/>
            <person name="Fiddes I."/>
            <person name="Haussler D."/>
            <person name="Eichler E."/>
        </authorList>
    </citation>
    <scope>NUCLEOTIDE SEQUENCE [LARGE SCALE GENOMIC DNA]</scope>
    <source>
        <strain evidence="4">Susie</strain>
    </source>
</reference>
<dbReference type="GO" id="GO:0009986">
    <property type="term" value="C:cell surface"/>
    <property type="evidence" value="ECO:0007669"/>
    <property type="project" value="TreeGrafter"/>
</dbReference>
<dbReference type="InterPro" id="IPR045851">
    <property type="entry name" value="AMP-bd_C_sf"/>
</dbReference>
<dbReference type="InterPro" id="IPR010506">
    <property type="entry name" value="DMAP1-bd"/>
</dbReference>